<feature type="domain" description="Cytochrome b561 bacterial/Ni-hydrogenase" evidence="14">
    <location>
        <begin position="7"/>
        <end position="162"/>
    </location>
</feature>
<evidence type="ECO:0000256" key="11">
    <source>
        <dbReference type="ARBA" id="ARBA00023136"/>
    </source>
</evidence>
<dbReference type="InterPro" id="IPR016174">
    <property type="entry name" value="Di-haem_cyt_TM"/>
</dbReference>
<proteinExistence type="inferred from homology"/>
<name>A0A1C3V7A4_9HYPH</name>
<evidence type="ECO:0000256" key="12">
    <source>
        <dbReference type="ARBA" id="ARBA00037975"/>
    </source>
</evidence>
<dbReference type="OrthoDB" id="8156287at2"/>
<keyword evidence="10" id="KW-0408">Iron</keyword>
<comment type="similarity">
    <text evidence="12">Belongs to the cytochrome b561 family.</text>
</comment>
<keyword evidence="9 13" id="KW-1133">Transmembrane helix</keyword>
<keyword evidence="3" id="KW-0813">Transport</keyword>
<keyword evidence="7" id="KW-0479">Metal-binding</keyword>
<protein>
    <submittedName>
        <fullName evidence="15">Cytochrome b561</fullName>
    </submittedName>
</protein>
<evidence type="ECO:0000256" key="10">
    <source>
        <dbReference type="ARBA" id="ARBA00023004"/>
    </source>
</evidence>
<comment type="subcellular location">
    <subcellularLocation>
        <location evidence="2">Cell membrane</location>
        <topology evidence="2">Multi-pass membrane protein</topology>
    </subcellularLocation>
</comment>
<dbReference type="AlphaFoldDB" id="A0A1C3V7A4"/>
<dbReference type="InterPro" id="IPR052168">
    <property type="entry name" value="Cytochrome_b561_oxidase"/>
</dbReference>
<dbReference type="GO" id="GO:0005886">
    <property type="term" value="C:plasma membrane"/>
    <property type="evidence" value="ECO:0007669"/>
    <property type="project" value="UniProtKB-SubCell"/>
</dbReference>
<evidence type="ECO:0000256" key="13">
    <source>
        <dbReference type="SAM" id="Phobius"/>
    </source>
</evidence>
<dbReference type="PANTHER" id="PTHR30529:SF6">
    <property type="entry name" value="BLL0291 PROTEIN"/>
    <property type="match status" value="1"/>
</dbReference>
<evidence type="ECO:0000259" key="14">
    <source>
        <dbReference type="Pfam" id="PF01292"/>
    </source>
</evidence>
<dbReference type="GO" id="GO:0020037">
    <property type="term" value="F:heme binding"/>
    <property type="evidence" value="ECO:0007669"/>
    <property type="project" value="TreeGrafter"/>
</dbReference>
<evidence type="ECO:0000313" key="16">
    <source>
        <dbReference type="Proteomes" id="UP000199205"/>
    </source>
</evidence>
<dbReference type="Gene3D" id="1.20.950.20">
    <property type="entry name" value="Transmembrane di-heme cytochromes, Chain C"/>
    <property type="match status" value="1"/>
</dbReference>
<feature type="transmembrane region" description="Helical" evidence="13">
    <location>
        <begin position="133"/>
        <end position="153"/>
    </location>
</feature>
<dbReference type="PANTHER" id="PTHR30529">
    <property type="entry name" value="CYTOCHROME B561"/>
    <property type="match status" value="1"/>
</dbReference>
<dbReference type="EMBL" id="FMAF01000004">
    <property type="protein sequence ID" value="SCB23519.1"/>
    <property type="molecule type" value="Genomic_DNA"/>
</dbReference>
<evidence type="ECO:0000256" key="1">
    <source>
        <dbReference type="ARBA" id="ARBA00001970"/>
    </source>
</evidence>
<keyword evidence="4" id="KW-1003">Cell membrane</keyword>
<feature type="transmembrane region" description="Helical" evidence="13">
    <location>
        <begin position="53"/>
        <end position="73"/>
    </location>
</feature>
<evidence type="ECO:0000256" key="2">
    <source>
        <dbReference type="ARBA" id="ARBA00004651"/>
    </source>
</evidence>
<keyword evidence="5" id="KW-0349">Heme</keyword>
<dbReference type="GO" id="GO:0046872">
    <property type="term" value="F:metal ion binding"/>
    <property type="evidence" value="ECO:0007669"/>
    <property type="project" value="UniProtKB-KW"/>
</dbReference>
<evidence type="ECO:0000313" key="15">
    <source>
        <dbReference type="EMBL" id="SCB23519.1"/>
    </source>
</evidence>
<dbReference type="InterPro" id="IPR011577">
    <property type="entry name" value="Cyt_b561_bac/Ni-Hgenase"/>
</dbReference>
<gene>
    <name evidence="15" type="ORF">GA0061101_104321</name>
</gene>
<evidence type="ECO:0000256" key="6">
    <source>
        <dbReference type="ARBA" id="ARBA00022692"/>
    </source>
</evidence>
<evidence type="ECO:0000256" key="3">
    <source>
        <dbReference type="ARBA" id="ARBA00022448"/>
    </source>
</evidence>
<evidence type="ECO:0000256" key="4">
    <source>
        <dbReference type="ARBA" id="ARBA00022475"/>
    </source>
</evidence>
<reference evidence="15 16" key="1">
    <citation type="submission" date="2016-08" db="EMBL/GenBank/DDBJ databases">
        <authorList>
            <person name="Seilhamer J.J."/>
        </authorList>
    </citation>
    <scope>NUCLEOTIDE SEQUENCE [LARGE SCALE GENOMIC DNA]</scope>
    <source>
        <strain evidence="15 16">P1-7</strain>
    </source>
</reference>
<dbReference type="Pfam" id="PF01292">
    <property type="entry name" value="Ni_hydr_CYTB"/>
    <property type="match status" value="1"/>
</dbReference>
<evidence type="ECO:0000256" key="5">
    <source>
        <dbReference type="ARBA" id="ARBA00022617"/>
    </source>
</evidence>
<keyword evidence="8" id="KW-0249">Electron transport</keyword>
<evidence type="ECO:0000256" key="9">
    <source>
        <dbReference type="ARBA" id="ARBA00022989"/>
    </source>
</evidence>
<evidence type="ECO:0000256" key="8">
    <source>
        <dbReference type="ARBA" id="ARBA00022982"/>
    </source>
</evidence>
<evidence type="ECO:0000256" key="7">
    <source>
        <dbReference type="ARBA" id="ARBA00022723"/>
    </source>
</evidence>
<dbReference type="RefSeq" id="WP_037192662.1">
    <property type="nucleotide sequence ID" value="NZ_FMAF01000004.1"/>
</dbReference>
<dbReference type="GO" id="GO:0022904">
    <property type="term" value="P:respiratory electron transport chain"/>
    <property type="evidence" value="ECO:0007669"/>
    <property type="project" value="InterPro"/>
</dbReference>
<keyword evidence="11 13" id="KW-0472">Membrane</keyword>
<keyword evidence="6 13" id="KW-0812">Transmembrane</keyword>
<organism evidence="15 16">
    <name type="scientific">Rhizobium lusitanum</name>
    <dbReference type="NCBI Taxonomy" id="293958"/>
    <lineage>
        <taxon>Bacteria</taxon>
        <taxon>Pseudomonadati</taxon>
        <taxon>Pseudomonadota</taxon>
        <taxon>Alphaproteobacteria</taxon>
        <taxon>Hyphomicrobiales</taxon>
        <taxon>Rhizobiaceae</taxon>
        <taxon>Rhizobium/Agrobacterium group</taxon>
        <taxon>Rhizobium</taxon>
    </lineage>
</organism>
<dbReference type="GO" id="GO:0009055">
    <property type="term" value="F:electron transfer activity"/>
    <property type="evidence" value="ECO:0007669"/>
    <property type="project" value="InterPro"/>
</dbReference>
<sequence length="172" mass="18987">MPARSAYSVPQRLLHWLVALLVFFNLLFPDGMNAWRHLVHRGQTPSPGDIASANIHAYAGIAVLLLAIVRLAVRFSSDAPEKPNGQPAFLHHIAHVTHVLLYVLIFAMPVSGIAAYYLGVDTAGSVHGGLMKMLLWIVVVLHIFGALVQHFYFRSDVLRRMTIGESNSRKSA</sequence>
<dbReference type="Proteomes" id="UP000199205">
    <property type="component" value="Unassembled WGS sequence"/>
</dbReference>
<dbReference type="SUPFAM" id="SSF81342">
    <property type="entry name" value="Transmembrane di-heme cytochromes"/>
    <property type="match status" value="1"/>
</dbReference>
<accession>A0A1C3V7A4</accession>
<comment type="cofactor">
    <cofactor evidence="1">
        <name>heme b</name>
        <dbReference type="ChEBI" id="CHEBI:60344"/>
    </cofactor>
</comment>
<feature type="transmembrane region" description="Helical" evidence="13">
    <location>
        <begin position="99"/>
        <end position="118"/>
    </location>
</feature>